<accession>A0A1M5QNC2</accession>
<dbReference type="PROSITE" id="PS51186">
    <property type="entry name" value="GNAT"/>
    <property type="match status" value="1"/>
</dbReference>
<keyword evidence="4" id="KW-0687">Ribonucleoprotein</keyword>
<organism evidence="4 5">
    <name type="scientific">Thermosipho atlanticus DSM 15807</name>
    <dbReference type="NCBI Taxonomy" id="1123380"/>
    <lineage>
        <taxon>Bacteria</taxon>
        <taxon>Thermotogati</taxon>
        <taxon>Thermotogota</taxon>
        <taxon>Thermotogae</taxon>
        <taxon>Thermotogales</taxon>
        <taxon>Fervidobacteriaceae</taxon>
        <taxon>Thermosipho</taxon>
    </lineage>
</organism>
<dbReference type="STRING" id="1123380.SAMN02745199_0036"/>
<dbReference type="RefSeq" id="WP_073070818.1">
    <property type="nucleotide sequence ID" value="NZ_FQXN01000001.1"/>
</dbReference>
<evidence type="ECO:0000259" key="3">
    <source>
        <dbReference type="PROSITE" id="PS51186"/>
    </source>
</evidence>
<name>A0A1M5QNC2_9BACT</name>
<dbReference type="Proteomes" id="UP000242592">
    <property type="component" value="Unassembled WGS sequence"/>
</dbReference>
<evidence type="ECO:0000256" key="2">
    <source>
        <dbReference type="ARBA" id="ARBA00023315"/>
    </source>
</evidence>
<keyword evidence="2" id="KW-0012">Acyltransferase</keyword>
<dbReference type="GO" id="GO:0016747">
    <property type="term" value="F:acyltransferase activity, transferring groups other than amino-acyl groups"/>
    <property type="evidence" value="ECO:0007669"/>
    <property type="project" value="InterPro"/>
</dbReference>
<dbReference type="PANTHER" id="PTHR43420">
    <property type="entry name" value="ACETYLTRANSFERASE"/>
    <property type="match status" value="1"/>
</dbReference>
<dbReference type="PANTHER" id="PTHR43420:SF47">
    <property type="entry name" value="N-ACETYLTRANSFERASE DOMAIN-CONTAINING PROTEIN"/>
    <property type="match status" value="1"/>
</dbReference>
<keyword evidence="5" id="KW-1185">Reference proteome</keyword>
<dbReference type="Pfam" id="PF00583">
    <property type="entry name" value="Acetyltransf_1"/>
    <property type="match status" value="1"/>
</dbReference>
<protein>
    <submittedName>
        <fullName evidence="4">Ribosomal protein S18 acetylase RimI</fullName>
    </submittedName>
</protein>
<keyword evidence="1" id="KW-0808">Transferase</keyword>
<evidence type="ECO:0000313" key="5">
    <source>
        <dbReference type="Proteomes" id="UP000242592"/>
    </source>
</evidence>
<dbReference type="InterPro" id="IPR016181">
    <property type="entry name" value="Acyl_CoA_acyltransferase"/>
</dbReference>
<dbReference type="AlphaFoldDB" id="A0A1M5QNC2"/>
<dbReference type="EMBL" id="FQXN01000001">
    <property type="protein sequence ID" value="SHH15391.1"/>
    <property type="molecule type" value="Genomic_DNA"/>
</dbReference>
<dbReference type="Gene3D" id="3.40.630.30">
    <property type="match status" value="1"/>
</dbReference>
<keyword evidence="4" id="KW-0689">Ribosomal protein</keyword>
<gene>
    <name evidence="4" type="ORF">SAMN02745199_0036</name>
</gene>
<feature type="domain" description="N-acetyltransferase" evidence="3">
    <location>
        <begin position="3"/>
        <end position="144"/>
    </location>
</feature>
<dbReference type="OrthoDB" id="36819at2"/>
<dbReference type="InterPro" id="IPR000182">
    <property type="entry name" value="GNAT_dom"/>
</dbReference>
<dbReference type="InterPro" id="IPR050680">
    <property type="entry name" value="YpeA/RimI_acetyltransf"/>
</dbReference>
<evidence type="ECO:0000256" key="1">
    <source>
        <dbReference type="ARBA" id="ARBA00022679"/>
    </source>
</evidence>
<evidence type="ECO:0000313" key="4">
    <source>
        <dbReference type="EMBL" id="SHH15391.1"/>
    </source>
</evidence>
<dbReference type="GO" id="GO:0005840">
    <property type="term" value="C:ribosome"/>
    <property type="evidence" value="ECO:0007669"/>
    <property type="project" value="UniProtKB-KW"/>
</dbReference>
<proteinExistence type="predicted"/>
<dbReference type="SUPFAM" id="SSF55729">
    <property type="entry name" value="Acyl-CoA N-acyltransferases (Nat)"/>
    <property type="match status" value="1"/>
</dbReference>
<sequence length="280" mass="32828">MVMKILTLDEYSQIEFINLLNKVFEDYTVPIKWNVVSFQLDARENSISLSDSFIFLKDNKPFGFIVISIRKERARIDAMGVIREERGTGAASYILEHSINYLKWRGIKKIQLEVVKDDLRAFKFYEKHGFREKRLLHSMNLENPKSFSVKYKHISVESRTVYTQALEIYFSGRKLNWQREPISLLLSDGRYNFEKIITDESEGYLVWGKSDNENVYIIDIGTKDDWNKITKASVQYLTNTTKCKNILISAVPEDDELFKSLKNLGFKPFLIQSEMEKELT</sequence>
<reference evidence="5" key="1">
    <citation type="submission" date="2016-11" db="EMBL/GenBank/DDBJ databases">
        <authorList>
            <person name="Varghese N."/>
            <person name="Submissions S."/>
        </authorList>
    </citation>
    <scope>NUCLEOTIDE SEQUENCE [LARGE SCALE GENOMIC DNA]</scope>
    <source>
        <strain evidence="5">DSM 15807</strain>
    </source>
</reference>